<dbReference type="Pfam" id="PF00078">
    <property type="entry name" value="RVT_1"/>
    <property type="match status" value="1"/>
</dbReference>
<proteinExistence type="predicted"/>
<dbReference type="SUPFAM" id="SSF56672">
    <property type="entry name" value="DNA/RNA polymerases"/>
    <property type="match status" value="1"/>
</dbReference>
<dbReference type="Gene3D" id="3.30.420.10">
    <property type="entry name" value="Ribonuclease H-like superfamily/Ribonuclease H"/>
    <property type="match status" value="1"/>
</dbReference>
<evidence type="ECO:0000313" key="4">
    <source>
        <dbReference type="EMBL" id="GEU92170.1"/>
    </source>
</evidence>
<name>A0A6L2P158_TANCI</name>
<feature type="region of interest" description="Disordered" evidence="2">
    <location>
        <begin position="742"/>
        <end position="762"/>
    </location>
</feature>
<dbReference type="InterPro" id="IPR000477">
    <property type="entry name" value="RT_dom"/>
</dbReference>
<dbReference type="CDD" id="cd00303">
    <property type="entry name" value="retropepsin_like"/>
    <property type="match status" value="1"/>
</dbReference>
<dbReference type="Gene3D" id="3.10.10.10">
    <property type="entry name" value="HIV Type 1 Reverse Transcriptase, subunit A, domain 1"/>
    <property type="match status" value="1"/>
</dbReference>
<dbReference type="InterPro" id="IPR043128">
    <property type="entry name" value="Rev_trsase/Diguanyl_cyclase"/>
</dbReference>
<feature type="compositionally biased region" description="Basic and acidic residues" evidence="2">
    <location>
        <begin position="388"/>
        <end position="413"/>
    </location>
</feature>
<dbReference type="InterPro" id="IPR036397">
    <property type="entry name" value="RNaseH_sf"/>
</dbReference>
<dbReference type="Gene3D" id="3.30.70.270">
    <property type="match status" value="1"/>
</dbReference>
<feature type="domain" description="Integrase catalytic" evidence="3">
    <location>
        <begin position="929"/>
        <end position="1088"/>
    </location>
</feature>
<dbReference type="InterPro" id="IPR043502">
    <property type="entry name" value="DNA/RNA_pol_sf"/>
</dbReference>
<protein>
    <submittedName>
        <fullName evidence="4">Putative Gag-Pol</fullName>
    </submittedName>
</protein>
<keyword evidence="1" id="KW-0175">Coiled coil</keyword>
<dbReference type="GO" id="GO:0003676">
    <property type="term" value="F:nucleic acid binding"/>
    <property type="evidence" value="ECO:0007669"/>
    <property type="project" value="InterPro"/>
</dbReference>
<accession>A0A6L2P158</accession>
<feature type="compositionally biased region" description="Polar residues" evidence="2">
    <location>
        <begin position="742"/>
        <end position="751"/>
    </location>
</feature>
<feature type="compositionally biased region" description="Basic and acidic residues" evidence="2">
    <location>
        <begin position="1"/>
        <end position="12"/>
    </location>
</feature>
<feature type="compositionally biased region" description="Basic and acidic residues" evidence="2">
    <location>
        <begin position="752"/>
        <end position="762"/>
    </location>
</feature>
<sequence>MSGEEHHNDQDKGLLSPSTRLSPSWHPGHSDSLSLGEDDEVQGDLGYICYGKASVDRNWKLCLVLRVCLWPFQNDENAKGLLKMVLVLPKEDIELAKRASKLTKEKIAAKLKDQWWLEEKTKSTKALGRKKQNVEKTQIKAYLRTRKKLRKKKREADLKGHIRSRAIIKTLKKLIGDEGPSSRGTKLNSTFITAKSPEEGARRALPKFRVTRPQPWSIASFSPNNGHPSPAFLVDSPIILEALIEGILVRWIYVDGGSSSKVMYEHCFQNLRAETRENLKQSITPLVGFSGEVSYLIGTIILNVTMAEPKRLRTIPMEFAVVKIHSPYNVILGRTSLRSLGAVASTIHSMIKFPIANGIETMITKRETLYEYKAGEPDDTIQPPPSPLKKDTQTDEKVEGNDKHLERPLESKPPEKVVIHGEHPDQTVTTGGNFSIKYMTGIPHFIVEHELKTYHHIEPRVQRKRSITPDKRKVVKDEVVVWLKARIVRKTKSLMGFKYKCFLNAYKGYQQIQMTKKDEEKTMFHTDEGVFCYTKMPFGLKNAEATYERLVDTIFEGQIGRNLKAYVDDMVIKSKTEPEMIKDVEETLLTLKKVNMKLNPKKCSFGMEEGKFLGYIVTSEGIKANTEKAKAIVNMPSPSNLKQILEEERGTHGLPISGQRSSQRRLISGKTRETSLNPLRHTIKVITNKPISQILNNREATGRLAKWGIELEAYGIKYAPRSAIKGQVLVDFLADTMAENNSKQVKASGSNDKPHTKEDNKKADALSKLAVVQCEGLTKGVLIEELNERSVDTVEVNAIIKEATRTWMTPIQEYIEHEILPEDVAKARTIREKARNYTIEEGVLYQKSYLGPLLRCIGPQKAKYLIKEIHIGSCGMYDAPRRAVHKAMNVGYFWPSMHRDANNEISSCDSCQVYATVPKLPKNDMISVTLAWPVRKYGMDIVGALPEAPGKIKYLIVAIDYFIKWIKAKAITSITGKHVKNFIFDNIVCMFRIPATIIIDNGTQFIDDPFKSWPEGLGIKLVSTLVYHPQANEAMERANQSIMQRIKTRLHQEGGAWVEELPNVLWAHKTTPKMSNGETPFSLAYGTEAVIPAEIGIPIRRTIQRSDKENEEALRMNLNLLEEQRETATIKEARRK</sequence>
<dbReference type="PANTHER" id="PTHR37984">
    <property type="entry name" value="PROTEIN CBG26694"/>
    <property type="match status" value="1"/>
</dbReference>
<evidence type="ECO:0000256" key="1">
    <source>
        <dbReference type="SAM" id="Coils"/>
    </source>
</evidence>
<dbReference type="PANTHER" id="PTHR37984:SF5">
    <property type="entry name" value="PROTEIN NYNRIN-LIKE"/>
    <property type="match status" value="1"/>
</dbReference>
<dbReference type="PROSITE" id="PS50994">
    <property type="entry name" value="INTEGRASE"/>
    <property type="match status" value="1"/>
</dbReference>
<dbReference type="CDD" id="cd01647">
    <property type="entry name" value="RT_LTR"/>
    <property type="match status" value="1"/>
</dbReference>
<dbReference type="GO" id="GO:0015074">
    <property type="term" value="P:DNA integration"/>
    <property type="evidence" value="ECO:0007669"/>
    <property type="project" value="InterPro"/>
</dbReference>
<evidence type="ECO:0000256" key="2">
    <source>
        <dbReference type="SAM" id="MobiDB-lite"/>
    </source>
</evidence>
<evidence type="ECO:0000259" key="3">
    <source>
        <dbReference type="PROSITE" id="PS50994"/>
    </source>
</evidence>
<dbReference type="AlphaFoldDB" id="A0A6L2P158"/>
<dbReference type="InterPro" id="IPR050951">
    <property type="entry name" value="Retrovirus_Pol_polyprotein"/>
</dbReference>
<feature type="region of interest" description="Disordered" evidence="2">
    <location>
        <begin position="651"/>
        <end position="673"/>
    </location>
</feature>
<reference evidence="4" key="1">
    <citation type="journal article" date="2019" name="Sci. Rep.">
        <title>Draft genome of Tanacetum cinerariifolium, the natural source of mosquito coil.</title>
        <authorList>
            <person name="Yamashiro T."/>
            <person name="Shiraishi A."/>
            <person name="Satake H."/>
            <person name="Nakayama K."/>
        </authorList>
    </citation>
    <scope>NUCLEOTIDE SEQUENCE</scope>
</reference>
<feature type="region of interest" description="Disordered" evidence="2">
    <location>
        <begin position="375"/>
        <end position="413"/>
    </location>
</feature>
<gene>
    <name evidence="4" type="ORF">Tci_064148</name>
</gene>
<feature type="coiled-coil region" evidence="1">
    <location>
        <begin position="1103"/>
        <end position="1131"/>
    </location>
</feature>
<feature type="region of interest" description="Disordered" evidence="2">
    <location>
        <begin position="1"/>
        <end position="33"/>
    </location>
</feature>
<dbReference type="Gene3D" id="1.10.340.70">
    <property type="match status" value="1"/>
</dbReference>
<dbReference type="InterPro" id="IPR001584">
    <property type="entry name" value="Integrase_cat-core"/>
</dbReference>
<dbReference type="EMBL" id="BKCJ010010565">
    <property type="protein sequence ID" value="GEU92170.1"/>
    <property type="molecule type" value="Genomic_DNA"/>
</dbReference>
<dbReference type="InterPro" id="IPR012337">
    <property type="entry name" value="RNaseH-like_sf"/>
</dbReference>
<comment type="caution">
    <text evidence="4">The sequence shown here is derived from an EMBL/GenBank/DDBJ whole genome shotgun (WGS) entry which is preliminary data.</text>
</comment>
<dbReference type="SUPFAM" id="SSF53098">
    <property type="entry name" value="Ribonuclease H-like"/>
    <property type="match status" value="1"/>
</dbReference>
<organism evidence="4">
    <name type="scientific">Tanacetum cinerariifolium</name>
    <name type="common">Dalmatian daisy</name>
    <name type="synonym">Chrysanthemum cinerariifolium</name>
    <dbReference type="NCBI Taxonomy" id="118510"/>
    <lineage>
        <taxon>Eukaryota</taxon>
        <taxon>Viridiplantae</taxon>
        <taxon>Streptophyta</taxon>
        <taxon>Embryophyta</taxon>
        <taxon>Tracheophyta</taxon>
        <taxon>Spermatophyta</taxon>
        <taxon>Magnoliopsida</taxon>
        <taxon>eudicotyledons</taxon>
        <taxon>Gunneridae</taxon>
        <taxon>Pentapetalae</taxon>
        <taxon>asterids</taxon>
        <taxon>campanulids</taxon>
        <taxon>Asterales</taxon>
        <taxon>Asteraceae</taxon>
        <taxon>Asteroideae</taxon>
        <taxon>Anthemideae</taxon>
        <taxon>Anthemidinae</taxon>
        <taxon>Tanacetum</taxon>
    </lineage>
</organism>